<evidence type="ECO:0000256" key="3">
    <source>
        <dbReference type="ARBA" id="ARBA00023082"/>
    </source>
</evidence>
<sequence length="191" mass="22382">MGDTIKQEHFALLDAFLTNKEIPMREFYKTEYPKIKCYILQHGGSLDNCKDIFQEAYLACWKKLSSRKFKPENRAQIEAYLFTIAKNKWIDQTRGVARKRTISMDAKNLNLAVDESNPLEMENKDRKLSITLSAFESLGPACKELLTQFYFYKLPLKIIAEKLELEENSAKNKKYRCIQKLREIALAKEKR</sequence>
<dbReference type="PANTHER" id="PTHR43133:SF8">
    <property type="entry name" value="RNA POLYMERASE SIGMA FACTOR HI_1459-RELATED"/>
    <property type="match status" value="1"/>
</dbReference>
<keyword evidence="5" id="KW-0804">Transcription</keyword>
<proteinExistence type="inferred from homology"/>
<evidence type="ECO:0000256" key="2">
    <source>
        <dbReference type="ARBA" id="ARBA00023015"/>
    </source>
</evidence>
<evidence type="ECO:0000313" key="7">
    <source>
        <dbReference type="EMBL" id="QAA82654.1"/>
    </source>
</evidence>
<dbReference type="GO" id="GO:0006352">
    <property type="term" value="P:DNA-templated transcription initiation"/>
    <property type="evidence" value="ECO:0007669"/>
    <property type="project" value="InterPro"/>
</dbReference>
<evidence type="ECO:0000259" key="6">
    <source>
        <dbReference type="Pfam" id="PF04542"/>
    </source>
</evidence>
<organism evidence="7 8">
    <name type="scientific">Aequorivita ciconiae</name>
    <dbReference type="NCBI Taxonomy" id="2494375"/>
    <lineage>
        <taxon>Bacteria</taxon>
        <taxon>Pseudomonadati</taxon>
        <taxon>Bacteroidota</taxon>
        <taxon>Flavobacteriia</taxon>
        <taxon>Flavobacteriales</taxon>
        <taxon>Flavobacteriaceae</taxon>
        <taxon>Aequorivita</taxon>
    </lineage>
</organism>
<protein>
    <submittedName>
        <fullName evidence="7">Sigma-70 family RNA polymerase sigma factor</fullName>
    </submittedName>
</protein>
<dbReference type="OrthoDB" id="1163416at2"/>
<dbReference type="KEGG" id="aev:EI546_13410"/>
<dbReference type="PANTHER" id="PTHR43133">
    <property type="entry name" value="RNA POLYMERASE ECF-TYPE SIGMA FACTO"/>
    <property type="match status" value="1"/>
</dbReference>
<dbReference type="EMBL" id="CP034951">
    <property type="protein sequence ID" value="QAA82654.1"/>
    <property type="molecule type" value="Genomic_DNA"/>
</dbReference>
<feature type="domain" description="RNA polymerase sigma-70 region 2" evidence="6">
    <location>
        <begin position="28"/>
        <end position="95"/>
    </location>
</feature>
<dbReference type="Gene3D" id="1.10.1740.10">
    <property type="match status" value="1"/>
</dbReference>
<name>A0A410G5S7_9FLAO</name>
<evidence type="ECO:0000256" key="4">
    <source>
        <dbReference type="ARBA" id="ARBA00023125"/>
    </source>
</evidence>
<evidence type="ECO:0000313" key="8">
    <source>
        <dbReference type="Proteomes" id="UP000285517"/>
    </source>
</evidence>
<gene>
    <name evidence="7" type="ORF">EI546_13410</name>
</gene>
<dbReference type="RefSeq" id="WP_128251019.1">
    <property type="nucleotide sequence ID" value="NZ_CP034951.1"/>
</dbReference>
<dbReference type="AlphaFoldDB" id="A0A410G5S7"/>
<keyword evidence="2" id="KW-0805">Transcription regulation</keyword>
<dbReference type="InterPro" id="IPR039425">
    <property type="entry name" value="RNA_pol_sigma-70-like"/>
</dbReference>
<dbReference type="SUPFAM" id="SSF88659">
    <property type="entry name" value="Sigma3 and sigma4 domains of RNA polymerase sigma factors"/>
    <property type="match status" value="1"/>
</dbReference>
<dbReference type="InterPro" id="IPR014284">
    <property type="entry name" value="RNA_pol_sigma-70_dom"/>
</dbReference>
<evidence type="ECO:0000256" key="5">
    <source>
        <dbReference type="ARBA" id="ARBA00023163"/>
    </source>
</evidence>
<dbReference type="InterPro" id="IPR013325">
    <property type="entry name" value="RNA_pol_sigma_r2"/>
</dbReference>
<dbReference type="Pfam" id="PF04542">
    <property type="entry name" value="Sigma70_r2"/>
    <property type="match status" value="1"/>
</dbReference>
<dbReference type="GO" id="GO:0016987">
    <property type="term" value="F:sigma factor activity"/>
    <property type="evidence" value="ECO:0007669"/>
    <property type="project" value="UniProtKB-KW"/>
</dbReference>
<keyword evidence="8" id="KW-1185">Reference proteome</keyword>
<comment type="similarity">
    <text evidence="1">Belongs to the sigma-70 factor family. ECF subfamily.</text>
</comment>
<keyword evidence="4" id="KW-0238">DNA-binding</keyword>
<dbReference type="GO" id="GO:0003677">
    <property type="term" value="F:DNA binding"/>
    <property type="evidence" value="ECO:0007669"/>
    <property type="project" value="UniProtKB-KW"/>
</dbReference>
<keyword evidence="3" id="KW-0731">Sigma factor</keyword>
<dbReference type="Gene3D" id="1.10.10.10">
    <property type="entry name" value="Winged helix-like DNA-binding domain superfamily/Winged helix DNA-binding domain"/>
    <property type="match status" value="1"/>
</dbReference>
<evidence type="ECO:0000256" key="1">
    <source>
        <dbReference type="ARBA" id="ARBA00010641"/>
    </source>
</evidence>
<reference evidence="7 8" key="1">
    <citation type="submission" date="2019-01" db="EMBL/GenBank/DDBJ databases">
        <title>Complete genome sequencing of Aequorivita sp. H23M31.</title>
        <authorList>
            <person name="Bae J.-W."/>
        </authorList>
    </citation>
    <scope>NUCLEOTIDE SEQUENCE [LARGE SCALE GENOMIC DNA]</scope>
    <source>
        <strain evidence="7 8">H23M31</strain>
    </source>
</reference>
<dbReference type="Proteomes" id="UP000285517">
    <property type="component" value="Chromosome"/>
</dbReference>
<dbReference type="InterPro" id="IPR036388">
    <property type="entry name" value="WH-like_DNA-bd_sf"/>
</dbReference>
<dbReference type="SUPFAM" id="SSF88946">
    <property type="entry name" value="Sigma2 domain of RNA polymerase sigma factors"/>
    <property type="match status" value="1"/>
</dbReference>
<dbReference type="NCBIfam" id="TIGR02937">
    <property type="entry name" value="sigma70-ECF"/>
    <property type="match status" value="1"/>
</dbReference>
<dbReference type="InterPro" id="IPR013324">
    <property type="entry name" value="RNA_pol_sigma_r3/r4-like"/>
</dbReference>
<dbReference type="InterPro" id="IPR007627">
    <property type="entry name" value="RNA_pol_sigma70_r2"/>
</dbReference>
<accession>A0A410G5S7</accession>